<feature type="region of interest" description="Disordered" evidence="1">
    <location>
        <begin position="101"/>
        <end position="140"/>
    </location>
</feature>
<name>A0A3D9FFQ9_9SPHN</name>
<sequence>MVKIQRKTNLLVGALMIALLAQPVSAFQFGGILGGRSSSSSDGENNCDTMGESAGRSVLGGLLGSAARSLGIPTFVPSAQFSDVLATEIACRLDEDEQQKAADATVEATRSGEVGSTANWSSDSRRGVRGSSTVTGRTQRAGGADCLQVTDVVIVDGEETTVPKTMCRVPPQTRYVLAA</sequence>
<comment type="caution">
    <text evidence="2">The sequence shown here is derived from an EMBL/GenBank/DDBJ whole genome shotgun (WGS) entry which is preliminary data.</text>
</comment>
<keyword evidence="3" id="KW-1185">Reference proteome</keyword>
<reference evidence="2 3" key="1">
    <citation type="submission" date="2018-07" db="EMBL/GenBank/DDBJ databases">
        <title>Genomic Encyclopedia of Type Strains, Phase IV (KMG-IV): sequencing the most valuable type-strain genomes for metagenomic binning, comparative biology and taxonomic classification.</title>
        <authorList>
            <person name="Goeker M."/>
        </authorList>
    </citation>
    <scope>NUCLEOTIDE SEQUENCE [LARGE SCALE GENOMIC DNA]</scope>
    <source>
        <strain evidence="2 3">DSM 26725</strain>
    </source>
</reference>
<evidence type="ECO:0000313" key="2">
    <source>
        <dbReference type="EMBL" id="RED16593.1"/>
    </source>
</evidence>
<evidence type="ECO:0000313" key="3">
    <source>
        <dbReference type="Proteomes" id="UP000256310"/>
    </source>
</evidence>
<proteinExistence type="predicted"/>
<accession>A0A3D9FFQ9</accession>
<dbReference type="RefSeq" id="WP_245953752.1">
    <property type="nucleotide sequence ID" value="NZ_QRDP01000004.1"/>
</dbReference>
<organism evidence="2 3">
    <name type="scientific">Parasphingopyxis lamellibrachiae</name>
    <dbReference type="NCBI Taxonomy" id="680125"/>
    <lineage>
        <taxon>Bacteria</taxon>
        <taxon>Pseudomonadati</taxon>
        <taxon>Pseudomonadota</taxon>
        <taxon>Alphaproteobacteria</taxon>
        <taxon>Sphingomonadales</taxon>
        <taxon>Sphingomonadaceae</taxon>
        <taxon>Parasphingopyxis</taxon>
    </lineage>
</organism>
<gene>
    <name evidence="2" type="ORF">DFR46_1618</name>
</gene>
<dbReference type="EMBL" id="QRDP01000004">
    <property type="protein sequence ID" value="RED16593.1"/>
    <property type="molecule type" value="Genomic_DNA"/>
</dbReference>
<feature type="compositionally biased region" description="Low complexity" evidence="1">
    <location>
        <begin position="129"/>
        <end position="138"/>
    </location>
</feature>
<evidence type="ECO:0000256" key="1">
    <source>
        <dbReference type="SAM" id="MobiDB-lite"/>
    </source>
</evidence>
<protein>
    <submittedName>
        <fullName evidence="2">Surface antigen</fullName>
    </submittedName>
</protein>
<dbReference type="AlphaFoldDB" id="A0A3D9FFQ9"/>
<dbReference type="Proteomes" id="UP000256310">
    <property type="component" value="Unassembled WGS sequence"/>
</dbReference>